<dbReference type="EMBL" id="RQJO01000011">
    <property type="protein sequence ID" value="RRA99769.1"/>
    <property type="molecule type" value="Genomic_DNA"/>
</dbReference>
<accession>A0A3P1BFC9</accession>
<evidence type="ECO:0000313" key="5">
    <source>
        <dbReference type="Proteomes" id="UP000271925"/>
    </source>
</evidence>
<evidence type="ECO:0000256" key="2">
    <source>
        <dbReference type="ARBA" id="ARBA00022723"/>
    </source>
</evidence>
<gene>
    <name evidence="4" type="ORF">EHT25_24360</name>
</gene>
<dbReference type="OrthoDB" id="9811413at2"/>
<keyword evidence="5" id="KW-1185">Reference proteome</keyword>
<evidence type="ECO:0000313" key="4">
    <source>
        <dbReference type="EMBL" id="RRA99769.1"/>
    </source>
</evidence>
<protein>
    <submittedName>
        <fullName evidence="4">Damage-inducible protein DinB</fullName>
    </submittedName>
</protein>
<reference evidence="4 5" key="1">
    <citation type="submission" date="2018-11" db="EMBL/GenBank/DDBJ databases">
        <authorList>
            <person name="Zhou Z."/>
            <person name="Wang G."/>
        </authorList>
    </citation>
    <scope>NUCLEOTIDE SEQUENCE [LARGE SCALE GENOMIC DNA]</scope>
    <source>
        <strain evidence="4 5">KCTC52004</strain>
    </source>
</reference>
<dbReference type="InterPro" id="IPR034660">
    <property type="entry name" value="DinB/YfiT-like"/>
</dbReference>
<dbReference type="Pfam" id="PF05163">
    <property type="entry name" value="DinB"/>
    <property type="match status" value="1"/>
</dbReference>
<dbReference type="PANTHER" id="PTHR37302:SF3">
    <property type="entry name" value="DAMAGE-INDUCIBLE PROTEIN DINB"/>
    <property type="match status" value="1"/>
</dbReference>
<evidence type="ECO:0000256" key="1">
    <source>
        <dbReference type="ARBA" id="ARBA00008635"/>
    </source>
</evidence>
<dbReference type="InterPro" id="IPR007837">
    <property type="entry name" value="DinB"/>
</dbReference>
<evidence type="ECO:0000256" key="3">
    <source>
        <dbReference type="PIRSR" id="PIRSR607837-1"/>
    </source>
</evidence>
<sequence>MKNYLLRLVDYEQWANRAIIDALGSVASPPHRAVELMGHVLSAQQVWMSRLTGEISYVAIWEDIPIAWMGETSDRNFQRLKSFLEGESEDKLTQTIAYKTSTGEPFESPLTDILLHLSHHAAYHRGQIVQLIRPQLTEAPKTDYIFWART</sequence>
<dbReference type="PANTHER" id="PTHR37302">
    <property type="entry name" value="SLR1116 PROTEIN"/>
    <property type="match status" value="1"/>
</dbReference>
<feature type="binding site" evidence="3">
    <location>
        <position position="124"/>
    </location>
    <ligand>
        <name>a divalent metal cation</name>
        <dbReference type="ChEBI" id="CHEBI:60240"/>
    </ligand>
</feature>
<dbReference type="RefSeq" id="WP_124877801.1">
    <property type="nucleotide sequence ID" value="NZ_RQJO01000011.1"/>
</dbReference>
<dbReference type="Gene3D" id="1.20.120.450">
    <property type="entry name" value="dinb family like domain"/>
    <property type="match status" value="1"/>
</dbReference>
<dbReference type="SUPFAM" id="SSF109854">
    <property type="entry name" value="DinB/YfiT-like putative metalloenzymes"/>
    <property type="match status" value="1"/>
</dbReference>
<keyword evidence="2 3" id="KW-0479">Metal-binding</keyword>
<name>A0A3P1BFC9_9BACT</name>
<feature type="binding site" evidence="3">
    <location>
        <position position="39"/>
    </location>
    <ligand>
        <name>a divalent metal cation</name>
        <dbReference type="ChEBI" id="CHEBI:60240"/>
    </ligand>
</feature>
<comment type="similarity">
    <text evidence="1">Belongs to the DinB family.</text>
</comment>
<dbReference type="GO" id="GO:0046872">
    <property type="term" value="F:metal ion binding"/>
    <property type="evidence" value="ECO:0007669"/>
    <property type="project" value="UniProtKB-KW"/>
</dbReference>
<comment type="caution">
    <text evidence="4">The sequence shown here is derived from an EMBL/GenBank/DDBJ whole genome shotgun (WGS) entry which is preliminary data.</text>
</comment>
<dbReference type="AlphaFoldDB" id="A0A3P1BFC9"/>
<proteinExistence type="inferred from homology"/>
<feature type="binding site" evidence="3">
    <location>
        <position position="120"/>
    </location>
    <ligand>
        <name>a divalent metal cation</name>
        <dbReference type="ChEBI" id="CHEBI:60240"/>
    </ligand>
</feature>
<organism evidence="4 5">
    <name type="scientific">Larkinella rosea</name>
    <dbReference type="NCBI Taxonomy" id="2025312"/>
    <lineage>
        <taxon>Bacteria</taxon>
        <taxon>Pseudomonadati</taxon>
        <taxon>Bacteroidota</taxon>
        <taxon>Cytophagia</taxon>
        <taxon>Cytophagales</taxon>
        <taxon>Spirosomataceae</taxon>
        <taxon>Larkinella</taxon>
    </lineage>
</organism>
<dbReference type="Proteomes" id="UP000271925">
    <property type="component" value="Unassembled WGS sequence"/>
</dbReference>